<protein>
    <recommendedName>
        <fullName evidence="2">UPF0102 protein ACFFU4_00910</fullName>
    </recommendedName>
</protein>
<dbReference type="RefSeq" id="WP_377066098.1">
    <property type="nucleotide sequence ID" value="NZ_JBHMEC010000002.1"/>
</dbReference>
<evidence type="ECO:0000313" key="4">
    <source>
        <dbReference type="Proteomes" id="UP001589670"/>
    </source>
</evidence>
<proteinExistence type="inferred from homology"/>
<dbReference type="InterPro" id="IPR011335">
    <property type="entry name" value="Restrct_endonuc-II-like"/>
</dbReference>
<gene>
    <name evidence="3" type="ORF">ACFFU4_00910</name>
</gene>
<keyword evidence="4" id="KW-1185">Reference proteome</keyword>
<comment type="caution">
    <text evidence="3">The sequence shown here is derived from an EMBL/GenBank/DDBJ whole genome shotgun (WGS) entry which is preliminary data.</text>
</comment>
<dbReference type="Gene3D" id="3.40.1350.10">
    <property type="match status" value="1"/>
</dbReference>
<reference evidence="3 4" key="1">
    <citation type="submission" date="2024-09" db="EMBL/GenBank/DDBJ databases">
        <authorList>
            <person name="Sun Q."/>
            <person name="Mori K."/>
        </authorList>
    </citation>
    <scope>NUCLEOTIDE SEQUENCE [LARGE SCALE GENOMIC DNA]</scope>
    <source>
        <strain evidence="3 4">CECT 9424</strain>
    </source>
</reference>
<organism evidence="3 4">
    <name type="scientific">Roseovarius ramblicola</name>
    <dbReference type="NCBI Taxonomy" id="2022336"/>
    <lineage>
        <taxon>Bacteria</taxon>
        <taxon>Pseudomonadati</taxon>
        <taxon>Pseudomonadota</taxon>
        <taxon>Alphaproteobacteria</taxon>
        <taxon>Rhodobacterales</taxon>
        <taxon>Roseobacteraceae</taxon>
        <taxon>Roseovarius</taxon>
    </lineage>
</organism>
<sequence length="150" mass="16668">MQRAPGIDTRQLAFDFELAAPTVRSPGRARRQERGLRAWLSGQAAEESVARHYEARGVRVLARRWRGESGEIDLVLRAPDTYVFCEVKRAASFDLALARLRRGQLDRIYHAASEYIGLTSEGQLAPVRFDVAAVDATGAVQLLEAAFGHF</sequence>
<dbReference type="Pfam" id="PF02021">
    <property type="entry name" value="UPF0102"/>
    <property type="match status" value="1"/>
</dbReference>
<dbReference type="HAMAP" id="MF_00048">
    <property type="entry name" value="UPF0102"/>
    <property type="match status" value="1"/>
</dbReference>
<dbReference type="InterPro" id="IPR011856">
    <property type="entry name" value="tRNA_endonuc-like_dom_sf"/>
</dbReference>
<dbReference type="PANTHER" id="PTHR34039">
    <property type="entry name" value="UPF0102 PROTEIN YRAN"/>
    <property type="match status" value="1"/>
</dbReference>
<accession>A0ABV5HWB9</accession>
<dbReference type="EMBL" id="JBHMEC010000002">
    <property type="protein sequence ID" value="MFB9148306.1"/>
    <property type="molecule type" value="Genomic_DNA"/>
</dbReference>
<dbReference type="InterPro" id="IPR003509">
    <property type="entry name" value="UPF0102_YraN-like"/>
</dbReference>
<evidence type="ECO:0000313" key="3">
    <source>
        <dbReference type="EMBL" id="MFB9148306.1"/>
    </source>
</evidence>
<name>A0ABV5HWB9_9RHOB</name>
<comment type="similarity">
    <text evidence="1 2">Belongs to the UPF0102 family.</text>
</comment>
<dbReference type="Proteomes" id="UP001589670">
    <property type="component" value="Unassembled WGS sequence"/>
</dbReference>
<evidence type="ECO:0000256" key="2">
    <source>
        <dbReference type="HAMAP-Rule" id="MF_00048"/>
    </source>
</evidence>
<evidence type="ECO:0000256" key="1">
    <source>
        <dbReference type="ARBA" id="ARBA00006738"/>
    </source>
</evidence>
<dbReference type="PANTHER" id="PTHR34039:SF1">
    <property type="entry name" value="UPF0102 PROTEIN YRAN"/>
    <property type="match status" value="1"/>
</dbReference>
<dbReference type="SUPFAM" id="SSF52980">
    <property type="entry name" value="Restriction endonuclease-like"/>
    <property type="match status" value="1"/>
</dbReference>